<reference evidence="2 3" key="1">
    <citation type="submission" date="2024-11" db="EMBL/GenBank/DDBJ databases">
        <title>Adaptive evolution of stress response genes in parasites aligns with host niche diversity.</title>
        <authorList>
            <person name="Hahn C."/>
            <person name="Resl P."/>
        </authorList>
    </citation>
    <scope>NUCLEOTIDE SEQUENCE [LARGE SCALE GENOMIC DNA]</scope>
    <source>
        <strain evidence="2">EGGRZ-B1_66</strain>
        <tissue evidence="2">Body</tissue>
    </source>
</reference>
<feature type="chain" id="PRO_5044838846" description="Secreted protein" evidence="1">
    <location>
        <begin position="22"/>
        <end position="66"/>
    </location>
</feature>
<evidence type="ECO:0000313" key="3">
    <source>
        <dbReference type="Proteomes" id="UP001626550"/>
    </source>
</evidence>
<proteinExistence type="predicted"/>
<evidence type="ECO:0000256" key="1">
    <source>
        <dbReference type="SAM" id="SignalP"/>
    </source>
</evidence>
<protein>
    <recommendedName>
        <fullName evidence="4">Secreted protein</fullName>
    </recommendedName>
</protein>
<keyword evidence="1" id="KW-0732">Signal</keyword>
<dbReference type="EMBL" id="JBJKFK010000165">
    <property type="protein sequence ID" value="KAL3319157.1"/>
    <property type="molecule type" value="Genomic_DNA"/>
</dbReference>
<keyword evidence="3" id="KW-1185">Reference proteome</keyword>
<gene>
    <name evidence="2" type="ORF">Ciccas_002169</name>
</gene>
<evidence type="ECO:0000313" key="2">
    <source>
        <dbReference type="EMBL" id="KAL3319157.1"/>
    </source>
</evidence>
<evidence type="ECO:0008006" key="4">
    <source>
        <dbReference type="Google" id="ProtNLM"/>
    </source>
</evidence>
<dbReference type="Proteomes" id="UP001626550">
    <property type="component" value="Unassembled WGS sequence"/>
</dbReference>
<accession>A0ABD2QI08</accession>
<name>A0ABD2QI08_9PLAT</name>
<comment type="caution">
    <text evidence="2">The sequence shown here is derived from an EMBL/GenBank/DDBJ whole genome shotgun (WGS) entry which is preliminary data.</text>
</comment>
<sequence>MALREGSLMTASLLVLKCARGMSVPDCRSGSNKLTSIRFFHNFSFECAPMLRIASHWNKLADRQEN</sequence>
<feature type="signal peptide" evidence="1">
    <location>
        <begin position="1"/>
        <end position="21"/>
    </location>
</feature>
<dbReference type="AlphaFoldDB" id="A0ABD2QI08"/>
<organism evidence="2 3">
    <name type="scientific">Cichlidogyrus casuarinus</name>
    <dbReference type="NCBI Taxonomy" id="1844966"/>
    <lineage>
        <taxon>Eukaryota</taxon>
        <taxon>Metazoa</taxon>
        <taxon>Spiralia</taxon>
        <taxon>Lophotrochozoa</taxon>
        <taxon>Platyhelminthes</taxon>
        <taxon>Monogenea</taxon>
        <taxon>Monopisthocotylea</taxon>
        <taxon>Dactylogyridea</taxon>
        <taxon>Ancyrocephalidae</taxon>
        <taxon>Cichlidogyrus</taxon>
    </lineage>
</organism>